<evidence type="ECO:0000313" key="2">
    <source>
        <dbReference type="Proteomes" id="UP000738376"/>
    </source>
</evidence>
<comment type="caution">
    <text evidence="1">The sequence shown here is derived from an EMBL/GenBank/DDBJ whole genome shotgun (WGS) entry which is preliminary data.</text>
</comment>
<reference evidence="1 2" key="1">
    <citation type="submission" date="2020-03" db="EMBL/GenBank/DDBJ databases">
        <title>Draft Genome Sequence of 2-Methylisoborneol Producing Pseudanabaena yagii Strain GIHE-NHR1 Isolated from North Han River in South Korea.</title>
        <authorList>
            <person name="Jeong J."/>
        </authorList>
    </citation>
    <scope>NUCLEOTIDE SEQUENCE [LARGE SCALE GENOMIC DNA]</scope>
    <source>
        <strain evidence="1 2">GIHE-NHR1</strain>
    </source>
</reference>
<protein>
    <recommendedName>
        <fullName evidence="3">Phage protein</fullName>
    </recommendedName>
</protein>
<name>A0ABX1LY03_9CYAN</name>
<dbReference type="Proteomes" id="UP000738376">
    <property type="component" value="Unassembled WGS sequence"/>
</dbReference>
<accession>A0ABX1LY03</accession>
<evidence type="ECO:0008006" key="3">
    <source>
        <dbReference type="Google" id="ProtNLM"/>
    </source>
</evidence>
<keyword evidence="2" id="KW-1185">Reference proteome</keyword>
<evidence type="ECO:0000313" key="1">
    <source>
        <dbReference type="EMBL" id="NMF59850.1"/>
    </source>
</evidence>
<sequence length="77" mass="9273">MRKQITEYTSPLDALVALTKQLYGYEIKYQTDSADFFVQYQQGETDDDEERFDWASNYRHYLALRQELEINLRNVVQ</sequence>
<gene>
    <name evidence="1" type="ORF">HC246_17945</name>
</gene>
<proteinExistence type="predicted"/>
<dbReference type="EMBL" id="JAAVJL010000002">
    <property type="protein sequence ID" value="NMF59850.1"/>
    <property type="molecule type" value="Genomic_DNA"/>
</dbReference>
<dbReference type="InterPro" id="IPR054794">
    <property type="entry name" value="TumA"/>
</dbReference>
<dbReference type="NCBIfam" id="NF045776">
    <property type="entry name" value="TumA"/>
    <property type="match status" value="1"/>
</dbReference>
<dbReference type="RefSeq" id="WP_169364826.1">
    <property type="nucleotide sequence ID" value="NZ_JAAVJL010000002.1"/>
</dbReference>
<organism evidence="1 2">
    <name type="scientific">Pseudanabaena yagii GIHE-NHR1</name>
    <dbReference type="NCBI Taxonomy" id="2722753"/>
    <lineage>
        <taxon>Bacteria</taxon>
        <taxon>Bacillati</taxon>
        <taxon>Cyanobacteriota</taxon>
        <taxon>Cyanophyceae</taxon>
        <taxon>Pseudanabaenales</taxon>
        <taxon>Pseudanabaenaceae</taxon>
        <taxon>Pseudanabaena</taxon>
        <taxon>Pseudanabaena yagii</taxon>
    </lineage>
</organism>